<dbReference type="STRING" id="61819.ENSACIP00000005518"/>
<evidence type="ECO:0000256" key="1">
    <source>
        <dbReference type="ARBA" id="ARBA00004430"/>
    </source>
</evidence>
<dbReference type="GO" id="GO:0005930">
    <property type="term" value="C:axoneme"/>
    <property type="evidence" value="ECO:0007669"/>
    <property type="project" value="UniProtKB-SubCell"/>
</dbReference>
<evidence type="ECO:0000256" key="3">
    <source>
        <dbReference type="ARBA" id="ARBA00021602"/>
    </source>
</evidence>
<comment type="similarity">
    <text evidence="2">Belongs to the CFAP206 family.</text>
</comment>
<comment type="subcellular location">
    <subcellularLocation>
        <location evidence="1">Cytoplasm</location>
        <location evidence="1">Cytoskeleton</location>
        <location evidence="1">Cilium axoneme</location>
    </subcellularLocation>
</comment>
<dbReference type="GO" id="GO:0036064">
    <property type="term" value="C:ciliary basal body"/>
    <property type="evidence" value="ECO:0007669"/>
    <property type="project" value="TreeGrafter"/>
</dbReference>
<keyword evidence="5" id="KW-0970">Cilium biogenesis/degradation</keyword>
<dbReference type="Pfam" id="PF12018">
    <property type="entry name" value="FAP206"/>
    <property type="match status" value="1"/>
</dbReference>
<dbReference type="OMA" id="QLMELMC"/>
<evidence type="ECO:0000256" key="7">
    <source>
        <dbReference type="ARBA" id="ARBA00023212"/>
    </source>
</evidence>
<keyword evidence="6" id="KW-0969">Cilium</keyword>
<evidence type="ECO:0000256" key="5">
    <source>
        <dbReference type="ARBA" id="ARBA00022794"/>
    </source>
</evidence>
<dbReference type="GO" id="GO:0003356">
    <property type="term" value="P:regulation of cilium beat frequency"/>
    <property type="evidence" value="ECO:0007669"/>
    <property type="project" value="TreeGrafter"/>
</dbReference>
<dbReference type="PANTHER" id="PTHR21442">
    <property type="entry name" value="CILIA- AND FLAGELLA-ASSOCIATED PROTEIN 206"/>
    <property type="match status" value="1"/>
</dbReference>
<evidence type="ECO:0000256" key="9">
    <source>
        <dbReference type="ARBA" id="ARBA00045321"/>
    </source>
</evidence>
<dbReference type="PANTHER" id="PTHR21442:SF0">
    <property type="entry name" value="CILIA- AND FLAGELLA-ASSOCIATED PROTEIN 206"/>
    <property type="match status" value="1"/>
</dbReference>
<keyword evidence="11" id="KW-1185">Reference proteome</keyword>
<evidence type="ECO:0000256" key="8">
    <source>
        <dbReference type="ARBA" id="ARBA00023273"/>
    </source>
</evidence>
<proteinExistence type="inferred from homology"/>
<comment type="function">
    <text evidence="9">Essential for sperm motility and is involved in the regulation of the beating frequency of motile cilia on the epithelial cells of the respiratory tract. Required for the establishment of radial spokes in sperm flagella.</text>
</comment>
<reference evidence="10" key="1">
    <citation type="submission" date="2025-08" db="UniProtKB">
        <authorList>
            <consortium name="Ensembl"/>
        </authorList>
    </citation>
    <scope>IDENTIFICATION</scope>
</reference>
<evidence type="ECO:0000256" key="6">
    <source>
        <dbReference type="ARBA" id="ARBA00023069"/>
    </source>
</evidence>
<evidence type="ECO:0000313" key="11">
    <source>
        <dbReference type="Proteomes" id="UP000261340"/>
    </source>
</evidence>
<sequence length="623" mass="70583">MSQARAESLLKSITGHIVQQCAVRGHAVSEPLAAFMVTAVVLDPRNGFSADRTLTKEDVQKLQELCLDKLWEECSPSLDTIKMQLYFEMNYASRREFFEVIHQAEESKLSPLCREITDSRGKTRGELDALYRKIVTYILLRSAMGSPTDANTVEEATAVLQSIFPQTELGAFMGLLKRDQEQQLDELTMIVTGIRLFNEASKRGEEEVNIHELMPAALKEALAVTSERIENELRVTQTLVYRYTAVLERLTNPEVQLGQADVPVTLLREALYNVRQHEVFLKMLQADAYFCAKRVEILQREVSSQMKLLKEAMQAKMAVPTAKVFPLFKMLSKLWSGLRDEGELLNILNNILFSLQPFLGSQAQIFSEAYLDSMLEDSEVKTDEQRMLESSDDRIDPVQLKTQEWLFPETTASFNELPLQYNGLCGYTLVNRDGLLLPGNPNIGVLKHKEKLYVFTSKEAAVKFAFSPDSFVSEVAEKAKCFPELIHLLKLQQFSCLSLCSEMQPREGLVVKPIIKCESGTQTEIHPVEKNIVKSYEWNEWELRRKALKLADLLSRVTVSVQTDLSHMRRENATQTWLPRNAACQSKREGASNVPKPQTYVAGLRGQRGAHVVKANLTRPVDD</sequence>
<dbReference type="AlphaFoldDB" id="A0A3Q0R6G9"/>
<accession>A0A3Q0R6G9</accession>
<protein>
    <recommendedName>
        <fullName evidence="3">Cilia- and flagella-associated protein 206</fullName>
    </recommendedName>
</protein>
<organism evidence="10 11">
    <name type="scientific">Amphilophus citrinellus</name>
    <name type="common">Midas cichlid</name>
    <name type="synonym">Cichlasoma citrinellum</name>
    <dbReference type="NCBI Taxonomy" id="61819"/>
    <lineage>
        <taxon>Eukaryota</taxon>
        <taxon>Metazoa</taxon>
        <taxon>Chordata</taxon>
        <taxon>Craniata</taxon>
        <taxon>Vertebrata</taxon>
        <taxon>Euteleostomi</taxon>
        <taxon>Actinopterygii</taxon>
        <taxon>Neopterygii</taxon>
        <taxon>Teleostei</taxon>
        <taxon>Neoteleostei</taxon>
        <taxon>Acanthomorphata</taxon>
        <taxon>Ovalentaria</taxon>
        <taxon>Cichlomorphae</taxon>
        <taxon>Cichliformes</taxon>
        <taxon>Cichlidae</taxon>
        <taxon>New World cichlids</taxon>
        <taxon>Cichlasomatinae</taxon>
        <taxon>Heroini</taxon>
        <taxon>Amphilophus</taxon>
    </lineage>
</organism>
<keyword evidence="4" id="KW-0963">Cytoplasm</keyword>
<keyword evidence="8" id="KW-0966">Cell projection</keyword>
<dbReference type="Proteomes" id="UP000261340">
    <property type="component" value="Unplaced"/>
</dbReference>
<dbReference type="GO" id="GO:1901317">
    <property type="term" value="P:regulation of flagellated sperm motility"/>
    <property type="evidence" value="ECO:0007669"/>
    <property type="project" value="TreeGrafter"/>
</dbReference>
<reference evidence="10" key="2">
    <citation type="submission" date="2025-09" db="UniProtKB">
        <authorList>
            <consortium name="Ensembl"/>
        </authorList>
    </citation>
    <scope>IDENTIFICATION</scope>
</reference>
<dbReference type="GO" id="GO:0007288">
    <property type="term" value="P:sperm axoneme assembly"/>
    <property type="evidence" value="ECO:0007669"/>
    <property type="project" value="TreeGrafter"/>
</dbReference>
<keyword evidence="7" id="KW-0206">Cytoskeleton</keyword>
<evidence type="ECO:0000256" key="4">
    <source>
        <dbReference type="ARBA" id="ARBA00022490"/>
    </source>
</evidence>
<evidence type="ECO:0000256" key="2">
    <source>
        <dbReference type="ARBA" id="ARBA00010500"/>
    </source>
</evidence>
<dbReference type="GeneTree" id="ENSGT00390000016036"/>
<dbReference type="Ensembl" id="ENSACIT00000005686.1">
    <property type="protein sequence ID" value="ENSACIP00000005518.1"/>
    <property type="gene ID" value="ENSACIG00000004306.1"/>
</dbReference>
<evidence type="ECO:0000313" key="10">
    <source>
        <dbReference type="Ensembl" id="ENSACIP00000005518.1"/>
    </source>
</evidence>
<dbReference type="InterPro" id="IPR021897">
    <property type="entry name" value="FAP206"/>
</dbReference>
<name>A0A3Q0R6G9_AMPCI</name>
<dbReference type="GO" id="GO:0031514">
    <property type="term" value="C:motile cilium"/>
    <property type="evidence" value="ECO:0007669"/>
    <property type="project" value="Ensembl"/>
</dbReference>